<reference evidence="3" key="2">
    <citation type="submission" date="2023-05" db="EMBL/GenBank/DDBJ databases">
        <authorList>
            <consortium name="Lawrence Berkeley National Laboratory"/>
            <person name="Steindorff A."/>
            <person name="Hensen N."/>
            <person name="Bonometti L."/>
            <person name="Westerberg I."/>
            <person name="Brannstrom I.O."/>
            <person name="Guillou S."/>
            <person name="Cros-Aarteil S."/>
            <person name="Calhoun S."/>
            <person name="Haridas S."/>
            <person name="Kuo A."/>
            <person name="Mondo S."/>
            <person name="Pangilinan J."/>
            <person name="Riley R."/>
            <person name="Labutti K."/>
            <person name="Andreopoulos B."/>
            <person name="Lipzen A."/>
            <person name="Chen C."/>
            <person name="Yanf M."/>
            <person name="Daum C."/>
            <person name="Ng V."/>
            <person name="Clum A."/>
            <person name="Ohm R."/>
            <person name="Martin F."/>
            <person name="Silar P."/>
            <person name="Natvig D."/>
            <person name="Lalanne C."/>
            <person name="Gautier V."/>
            <person name="Ament-Velasquez S.L."/>
            <person name="Kruys A."/>
            <person name="Hutchinson M.I."/>
            <person name="Powell A.J."/>
            <person name="Barry K."/>
            <person name="Miller A.N."/>
            <person name="Grigoriev I.V."/>
            <person name="Debuchy R."/>
            <person name="Gladieux P."/>
            <person name="Thoren M.H."/>
            <person name="Johannesson H."/>
        </authorList>
    </citation>
    <scope>NUCLEOTIDE SEQUENCE</scope>
    <source>
        <strain evidence="3">PSN293</strain>
    </source>
</reference>
<reference evidence="3" key="1">
    <citation type="journal article" date="2023" name="Mol. Phylogenet. Evol.">
        <title>Genome-scale phylogeny and comparative genomics of the fungal order Sordariales.</title>
        <authorList>
            <person name="Hensen N."/>
            <person name="Bonometti L."/>
            <person name="Westerberg I."/>
            <person name="Brannstrom I.O."/>
            <person name="Guillou S."/>
            <person name="Cros-Aarteil S."/>
            <person name="Calhoun S."/>
            <person name="Haridas S."/>
            <person name="Kuo A."/>
            <person name="Mondo S."/>
            <person name="Pangilinan J."/>
            <person name="Riley R."/>
            <person name="LaButti K."/>
            <person name="Andreopoulos B."/>
            <person name="Lipzen A."/>
            <person name="Chen C."/>
            <person name="Yan M."/>
            <person name="Daum C."/>
            <person name="Ng V."/>
            <person name="Clum A."/>
            <person name="Steindorff A."/>
            <person name="Ohm R.A."/>
            <person name="Martin F."/>
            <person name="Silar P."/>
            <person name="Natvig D.O."/>
            <person name="Lalanne C."/>
            <person name="Gautier V."/>
            <person name="Ament-Velasquez S.L."/>
            <person name="Kruys A."/>
            <person name="Hutchinson M.I."/>
            <person name="Powell A.J."/>
            <person name="Barry K."/>
            <person name="Miller A.N."/>
            <person name="Grigoriev I.V."/>
            <person name="Debuchy R."/>
            <person name="Gladieux P."/>
            <person name="Hiltunen Thoren M."/>
            <person name="Johannesson H."/>
        </authorList>
    </citation>
    <scope>NUCLEOTIDE SEQUENCE</scope>
    <source>
        <strain evidence="3">PSN293</strain>
    </source>
</reference>
<name>A0AAN6XXZ5_9PEZI</name>
<evidence type="ECO:0000313" key="4">
    <source>
        <dbReference type="Proteomes" id="UP001301769"/>
    </source>
</evidence>
<protein>
    <submittedName>
        <fullName evidence="3">Uncharacterized protein</fullName>
    </submittedName>
</protein>
<evidence type="ECO:0000256" key="1">
    <source>
        <dbReference type="SAM" id="MobiDB-lite"/>
    </source>
</evidence>
<dbReference type="Proteomes" id="UP001301769">
    <property type="component" value="Unassembled WGS sequence"/>
</dbReference>
<dbReference type="AlphaFoldDB" id="A0AAN6XXZ5"/>
<comment type="caution">
    <text evidence="3">The sequence shown here is derived from an EMBL/GenBank/DDBJ whole genome shotgun (WGS) entry which is preliminary data.</text>
</comment>
<dbReference type="EMBL" id="MU858380">
    <property type="protein sequence ID" value="KAK4206597.1"/>
    <property type="molecule type" value="Genomic_DNA"/>
</dbReference>
<keyword evidence="2" id="KW-0812">Transmembrane</keyword>
<accession>A0AAN6XXZ5</accession>
<feature type="region of interest" description="Disordered" evidence="1">
    <location>
        <begin position="1"/>
        <end position="23"/>
    </location>
</feature>
<keyword evidence="2" id="KW-0472">Membrane</keyword>
<evidence type="ECO:0000313" key="3">
    <source>
        <dbReference type="EMBL" id="KAK4206597.1"/>
    </source>
</evidence>
<keyword evidence="4" id="KW-1185">Reference proteome</keyword>
<feature type="transmembrane region" description="Helical" evidence="2">
    <location>
        <begin position="31"/>
        <end position="52"/>
    </location>
</feature>
<gene>
    <name evidence="3" type="ORF">QBC37DRAFT_328753</name>
</gene>
<organism evidence="3 4">
    <name type="scientific">Rhypophila decipiens</name>
    <dbReference type="NCBI Taxonomy" id="261697"/>
    <lineage>
        <taxon>Eukaryota</taxon>
        <taxon>Fungi</taxon>
        <taxon>Dikarya</taxon>
        <taxon>Ascomycota</taxon>
        <taxon>Pezizomycotina</taxon>
        <taxon>Sordariomycetes</taxon>
        <taxon>Sordariomycetidae</taxon>
        <taxon>Sordariales</taxon>
        <taxon>Naviculisporaceae</taxon>
        <taxon>Rhypophila</taxon>
    </lineage>
</organism>
<keyword evidence="2" id="KW-1133">Transmembrane helix</keyword>
<proteinExistence type="predicted"/>
<sequence>MSSTPEIDLCQIPAGAPPEGVSSSFVDPPSLGPALMAVMGITVGWSIIFTGARL</sequence>
<evidence type="ECO:0000256" key="2">
    <source>
        <dbReference type="SAM" id="Phobius"/>
    </source>
</evidence>